<sequence length="219" mass="23212">MPRRLNLPDSASVATPEADGKLFAPSAARNSEPLTKALAPFVPPQGRALEIASGTGQHVVAYAQAYPDTQWQPTEIALDRINSIATYLAEASLPNVQAPIQLDATTPGWGAQTGSVDLILLSNLLHLVSQTEAEVLLSEAAQALAPRGCLVIYGPFSRDGLLISDGDIQFDASLRDQDPELGYKSDTAIQAFGESCGLVNTQTVEMPANNLLLTWQASS</sequence>
<dbReference type="Pfam" id="PF06080">
    <property type="entry name" value="DUF938"/>
    <property type="match status" value="1"/>
</dbReference>
<organism evidence="1 2">
    <name type="scientific">Shimia sagamensis</name>
    <dbReference type="NCBI Taxonomy" id="1566352"/>
    <lineage>
        <taxon>Bacteria</taxon>
        <taxon>Pseudomonadati</taxon>
        <taxon>Pseudomonadota</taxon>
        <taxon>Alphaproteobacteria</taxon>
        <taxon>Rhodobacterales</taxon>
        <taxon>Roseobacteraceae</taxon>
    </lineage>
</organism>
<reference evidence="1 2" key="1">
    <citation type="submission" date="2017-05" db="EMBL/GenBank/DDBJ databases">
        <authorList>
            <person name="Varghese N."/>
            <person name="Submissions S."/>
        </authorList>
    </citation>
    <scope>NUCLEOTIDE SEQUENCE [LARGE SCALE GENOMIC DNA]</scope>
    <source>
        <strain evidence="1 2">DSM 29734</strain>
    </source>
</reference>
<protein>
    <recommendedName>
        <fullName evidence="3">Methyltransferase domain protein</fullName>
    </recommendedName>
</protein>
<dbReference type="PANTHER" id="PTHR20974">
    <property type="entry name" value="UPF0585 PROTEIN CG18661"/>
    <property type="match status" value="1"/>
</dbReference>
<dbReference type="SUPFAM" id="SSF53335">
    <property type="entry name" value="S-adenosyl-L-methionine-dependent methyltransferases"/>
    <property type="match status" value="1"/>
</dbReference>
<name>A0ABY1NU14_9RHOB</name>
<gene>
    <name evidence="1" type="ORF">SAMN06265373_103260</name>
</gene>
<dbReference type="InterPro" id="IPR029063">
    <property type="entry name" value="SAM-dependent_MTases_sf"/>
</dbReference>
<evidence type="ECO:0008006" key="3">
    <source>
        <dbReference type="Google" id="ProtNLM"/>
    </source>
</evidence>
<evidence type="ECO:0000313" key="1">
    <source>
        <dbReference type="EMBL" id="SMP18322.1"/>
    </source>
</evidence>
<accession>A0ABY1NU14</accession>
<evidence type="ECO:0000313" key="2">
    <source>
        <dbReference type="Proteomes" id="UP001157961"/>
    </source>
</evidence>
<comment type="caution">
    <text evidence="1">The sequence shown here is derived from an EMBL/GenBank/DDBJ whole genome shotgun (WGS) entry which is preliminary data.</text>
</comment>
<dbReference type="Gene3D" id="3.40.50.150">
    <property type="entry name" value="Vaccinia Virus protein VP39"/>
    <property type="match status" value="1"/>
</dbReference>
<dbReference type="PANTHER" id="PTHR20974:SF0">
    <property type="entry name" value="UPF0585 PROTEIN CG18661"/>
    <property type="match status" value="1"/>
</dbReference>
<keyword evidence="2" id="KW-1185">Reference proteome</keyword>
<dbReference type="RefSeq" id="WP_283425713.1">
    <property type="nucleotide sequence ID" value="NZ_FXTY01000003.1"/>
</dbReference>
<proteinExistence type="predicted"/>
<dbReference type="InterPro" id="IPR010342">
    <property type="entry name" value="DUF938"/>
</dbReference>
<dbReference type="EMBL" id="FXTY01000003">
    <property type="protein sequence ID" value="SMP18322.1"/>
    <property type="molecule type" value="Genomic_DNA"/>
</dbReference>
<dbReference type="Proteomes" id="UP001157961">
    <property type="component" value="Unassembled WGS sequence"/>
</dbReference>